<accession>A0ABD0JRD9</accession>
<evidence type="ECO:0000256" key="1">
    <source>
        <dbReference type="SAM" id="MobiDB-lite"/>
    </source>
</evidence>
<name>A0ABD0JRD9_9CAEN</name>
<dbReference type="AlphaFoldDB" id="A0ABD0JRD9"/>
<sequence>MSTDPGGRRCRLSRDTDTQVGGGSRHQGFVEHTMGEDFGSKPQPILSWLVGGNWRRGKTQNIVYKPTPLEMFPRTERKTGDMRLNEPRHEFQTEAHVRVTGHGKAVEVRNAASQGDADLTSDKSLKEQTSGNYMKRVLGYVTDVELF</sequence>
<evidence type="ECO:0000313" key="3">
    <source>
        <dbReference type="Proteomes" id="UP001519460"/>
    </source>
</evidence>
<dbReference type="EMBL" id="JACVVK020000343">
    <property type="protein sequence ID" value="KAK7477666.1"/>
    <property type="molecule type" value="Genomic_DNA"/>
</dbReference>
<dbReference type="Proteomes" id="UP001519460">
    <property type="component" value="Unassembled WGS sequence"/>
</dbReference>
<feature type="region of interest" description="Disordered" evidence="1">
    <location>
        <begin position="1"/>
        <end position="25"/>
    </location>
</feature>
<gene>
    <name evidence="2" type="ORF">BaRGS_00031050</name>
</gene>
<reference evidence="2 3" key="1">
    <citation type="journal article" date="2023" name="Sci. Data">
        <title>Genome assembly of the Korean intertidal mud-creeper Batillaria attramentaria.</title>
        <authorList>
            <person name="Patra A.K."/>
            <person name="Ho P.T."/>
            <person name="Jun S."/>
            <person name="Lee S.J."/>
            <person name="Kim Y."/>
            <person name="Won Y.J."/>
        </authorList>
    </citation>
    <scope>NUCLEOTIDE SEQUENCE [LARGE SCALE GENOMIC DNA]</scope>
    <source>
        <strain evidence="2">Wonlab-2016</strain>
    </source>
</reference>
<protein>
    <submittedName>
        <fullName evidence="2">Uncharacterized protein</fullName>
    </submittedName>
</protein>
<proteinExistence type="predicted"/>
<comment type="caution">
    <text evidence="2">The sequence shown here is derived from an EMBL/GenBank/DDBJ whole genome shotgun (WGS) entry which is preliminary data.</text>
</comment>
<organism evidence="2 3">
    <name type="scientific">Batillaria attramentaria</name>
    <dbReference type="NCBI Taxonomy" id="370345"/>
    <lineage>
        <taxon>Eukaryota</taxon>
        <taxon>Metazoa</taxon>
        <taxon>Spiralia</taxon>
        <taxon>Lophotrochozoa</taxon>
        <taxon>Mollusca</taxon>
        <taxon>Gastropoda</taxon>
        <taxon>Caenogastropoda</taxon>
        <taxon>Sorbeoconcha</taxon>
        <taxon>Cerithioidea</taxon>
        <taxon>Batillariidae</taxon>
        <taxon>Batillaria</taxon>
    </lineage>
</organism>
<keyword evidence="3" id="KW-1185">Reference proteome</keyword>
<evidence type="ECO:0000313" key="2">
    <source>
        <dbReference type="EMBL" id="KAK7477666.1"/>
    </source>
</evidence>